<dbReference type="Proteomes" id="UP001500571">
    <property type="component" value="Unassembled WGS sequence"/>
</dbReference>
<organism evidence="3 4">
    <name type="scientific">Nocardioides panacihumi</name>
    <dbReference type="NCBI Taxonomy" id="400774"/>
    <lineage>
        <taxon>Bacteria</taxon>
        <taxon>Bacillati</taxon>
        <taxon>Actinomycetota</taxon>
        <taxon>Actinomycetes</taxon>
        <taxon>Propionibacteriales</taxon>
        <taxon>Nocardioidaceae</taxon>
        <taxon>Nocardioides</taxon>
    </lineage>
</organism>
<feature type="region of interest" description="Disordered" evidence="1">
    <location>
        <begin position="1"/>
        <end position="20"/>
    </location>
</feature>
<protein>
    <recommendedName>
        <fullName evidence="5">DUF4386 family protein</fullName>
    </recommendedName>
</protein>
<feature type="transmembrane region" description="Helical" evidence="2">
    <location>
        <begin position="32"/>
        <end position="55"/>
    </location>
</feature>
<feature type="transmembrane region" description="Helical" evidence="2">
    <location>
        <begin position="211"/>
        <end position="230"/>
    </location>
</feature>
<accession>A0ABP5CUD3</accession>
<feature type="transmembrane region" description="Helical" evidence="2">
    <location>
        <begin position="152"/>
        <end position="176"/>
    </location>
</feature>
<keyword evidence="2" id="KW-0812">Transmembrane</keyword>
<feature type="transmembrane region" description="Helical" evidence="2">
    <location>
        <begin position="75"/>
        <end position="99"/>
    </location>
</feature>
<proteinExistence type="predicted"/>
<sequence length="237" mass="24705">MSTHVTTRHPARDDVTFGGGTVRPTRSRRWSIAGIGAGLSGLGILATTTMVNGVYDQDLAGHPQAIADKIAGQTGAMFAFHSIAVVGALLLVVFGVGLFHRLRAVAADSAAPLIALAGLLGTAVVVVLGSGLDTEFMMSLSFDDSSVDVYNTALYNHWIGTIPWVWVLSGLAGLATFSVSRLGGVPRWIGRVGLVLGGLTLLLGISPLEYMAGLTGALMVLVTAVGFTFGDKQFRHQ</sequence>
<evidence type="ECO:0008006" key="5">
    <source>
        <dbReference type="Google" id="ProtNLM"/>
    </source>
</evidence>
<dbReference type="EMBL" id="BAAAPB010000004">
    <property type="protein sequence ID" value="GAA1969025.1"/>
    <property type="molecule type" value="Genomic_DNA"/>
</dbReference>
<gene>
    <name evidence="3" type="ORF">GCM10009798_32010</name>
</gene>
<keyword evidence="2" id="KW-1133">Transmembrane helix</keyword>
<evidence type="ECO:0000313" key="4">
    <source>
        <dbReference type="Proteomes" id="UP001500571"/>
    </source>
</evidence>
<keyword evidence="2" id="KW-0472">Membrane</keyword>
<evidence type="ECO:0000256" key="1">
    <source>
        <dbReference type="SAM" id="MobiDB-lite"/>
    </source>
</evidence>
<evidence type="ECO:0000313" key="3">
    <source>
        <dbReference type="EMBL" id="GAA1969025.1"/>
    </source>
</evidence>
<feature type="transmembrane region" description="Helical" evidence="2">
    <location>
        <begin position="111"/>
        <end position="132"/>
    </location>
</feature>
<comment type="caution">
    <text evidence="3">The sequence shown here is derived from an EMBL/GenBank/DDBJ whole genome shotgun (WGS) entry which is preliminary data.</text>
</comment>
<reference evidence="4" key="1">
    <citation type="journal article" date="2019" name="Int. J. Syst. Evol. Microbiol.">
        <title>The Global Catalogue of Microorganisms (GCM) 10K type strain sequencing project: providing services to taxonomists for standard genome sequencing and annotation.</title>
        <authorList>
            <consortium name="The Broad Institute Genomics Platform"/>
            <consortium name="The Broad Institute Genome Sequencing Center for Infectious Disease"/>
            <person name="Wu L."/>
            <person name="Ma J."/>
        </authorList>
    </citation>
    <scope>NUCLEOTIDE SEQUENCE [LARGE SCALE GENOMIC DNA]</scope>
    <source>
        <strain evidence="4">JCM 15309</strain>
    </source>
</reference>
<evidence type="ECO:0000256" key="2">
    <source>
        <dbReference type="SAM" id="Phobius"/>
    </source>
</evidence>
<dbReference type="RefSeq" id="WP_344046481.1">
    <property type="nucleotide sequence ID" value="NZ_BAAAPB010000004.1"/>
</dbReference>
<feature type="transmembrane region" description="Helical" evidence="2">
    <location>
        <begin position="188"/>
        <end position="205"/>
    </location>
</feature>
<keyword evidence="4" id="KW-1185">Reference proteome</keyword>
<name>A0ABP5CUD3_9ACTN</name>